<keyword evidence="2" id="KW-0812">Transmembrane</keyword>
<accession>A0A2G9Z0N3</accession>
<proteinExistence type="predicted"/>
<organism evidence="3 4">
    <name type="scientific">Candidatus Nealsonbacteria bacterium CG23_combo_of_CG06-09_8_20_14_all_36_12</name>
    <dbReference type="NCBI Taxonomy" id="1974718"/>
    <lineage>
        <taxon>Bacteria</taxon>
        <taxon>Candidatus Nealsoniibacteriota</taxon>
    </lineage>
</organism>
<dbReference type="AlphaFoldDB" id="A0A2G9Z0N3"/>
<comment type="caution">
    <text evidence="3">The sequence shown here is derived from an EMBL/GenBank/DDBJ whole genome shotgun (WGS) entry which is preliminary data.</text>
</comment>
<sequence>MITKKIRKRKSNLFFSIILIFGLLAVISFLVIGNWKMNQRRAELNSRIENLKKEIEELEKKNRELQAGLSQLEGEAYLEKEARERLNLKKPGENVVVVLPPKEGEEKPEKSKNFWGKIWETIKSKF</sequence>
<evidence type="ECO:0008006" key="5">
    <source>
        <dbReference type="Google" id="ProtNLM"/>
    </source>
</evidence>
<name>A0A2G9Z0N3_9BACT</name>
<dbReference type="InterPro" id="IPR007060">
    <property type="entry name" value="FtsL/DivIC"/>
</dbReference>
<feature type="coiled-coil region" evidence="1">
    <location>
        <begin position="34"/>
        <end position="75"/>
    </location>
</feature>
<dbReference type="Pfam" id="PF04977">
    <property type="entry name" value="DivIC"/>
    <property type="match status" value="1"/>
</dbReference>
<evidence type="ECO:0000256" key="1">
    <source>
        <dbReference type="SAM" id="Coils"/>
    </source>
</evidence>
<evidence type="ECO:0000313" key="4">
    <source>
        <dbReference type="Proteomes" id="UP000228681"/>
    </source>
</evidence>
<feature type="transmembrane region" description="Helical" evidence="2">
    <location>
        <begin position="12"/>
        <end position="35"/>
    </location>
</feature>
<keyword evidence="1" id="KW-0175">Coiled coil</keyword>
<dbReference type="Proteomes" id="UP000228681">
    <property type="component" value="Unassembled WGS sequence"/>
</dbReference>
<reference evidence="3 4" key="1">
    <citation type="submission" date="2017-09" db="EMBL/GenBank/DDBJ databases">
        <title>Depth-based differentiation of microbial function through sediment-hosted aquifers and enrichment of novel symbionts in the deep terrestrial subsurface.</title>
        <authorList>
            <person name="Probst A.J."/>
            <person name="Ladd B."/>
            <person name="Jarett J.K."/>
            <person name="Geller-Mcgrath D.E."/>
            <person name="Sieber C.M."/>
            <person name="Emerson J.B."/>
            <person name="Anantharaman K."/>
            <person name="Thomas B.C."/>
            <person name="Malmstrom R."/>
            <person name="Stieglmeier M."/>
            <person name="Klingl A."/>
            <person name="Woyke T."/>
            <person name="Ryan C.M."/>
            <person name="Banfield J.F."/>
        </authorList>
    </citation>
    <scope>NUCLEOTIDE SEQUENCE [LARGE SCALE GENOMIC DNA]</scope>
    <source>
        <strain evidence="3">CG23_combo_of_CG06-09_8_20_14_all_36_12</strain>
    </source>
</reference>
<evidence type="ECO:0000256" key="2">
    <source>
        <dbReference type="SAM" id="Phobius"/>
    </source>
</evidence>
<keyword evidence="2" id="KW-0472">Membrane</keyword>
<protein>
    <recommendedName>
        <fullName evidence="5">Septum formation initiator</fullName>
    </recommendedName>
</protein>
<gene>
    <name evidence="3" type="ORF">COX34_00855</name>
</gene>
<keyword evidence="2" id="KW-1133">Transmembrane helix</keyword>
<evidence type="ECO:0000313" key="3">
    <source>
        <dbReference type="EMBL" id="PIP25044.1"/>
    </source>
</evidence>
<dbReference type="EMBL" id="PCRS01000013">
    <property type="protein sequence ID" value="PIP25044.1"/>
    <property type="molecule type" value="Genomic_DNA"/>
</dbReference>